<dbReference type="GO" id="GO:0046872">
    <property type="term" value="F:metal ion binding"/>
    <property type="evidence" value="ECO:0007669"/>
    <property type="project" value="UniProtKB-KW"/>
</dbReference>
<feature type="disulfide bond" description="Redox-active" evidence="4">
    <location>
        <begin position="94"/>
        <end position="98"/>
    </location>
</feature>
<dbReference type="InterPro" id="IPR013766">
    <property type="entry name" value="Thioredoxin_domain"/>
</dbReference>
<dbReference type="KEGG" id="mcad:Pan265_25590"/>
<evidence type="ECO:0000256" key="4">
    <source>
        <dbReference type="PIRSR" id="PIRSR603782-2"/>
    </source>
</evidence>
<dbReference type="PANTHER" id="PTHR12151">
    <property type="entry name" value="ELECTRON TRANSPORT PROTIN SCO1/SENC FAMILY MEMBER"/>
    <property type="match status" value="1"/>
</dbReference>
<comment type="similarity">
    <text evidence="1">Belongs to the SCO1/2 family.</text>
</comment>
<gene>
    <name evidence="7" type="ORF">Pan265_25590</name>
</gene>
<sequence>MPGMAAMTRWLVFPAAFWLLVTGFAYDQTQTQTPPDRVELVPAEMQGIDVDESNLGQTIPLGLDFVDEHGRAVKLSEYFQPDRPVILNLGYYRCPMLCSLVMDSISDLVEEMDWVPGEDYHIVTATIDPRETPEEAMARKQEVLTGMDPAVAEGWSFLTGGEADIKSLADSVGFKYRYIERQDQYSHAAAIIVLSPEGRISRYFVMLNYPARTVRLSLVEASEGKIGSTLDRILLTCWQYDAAEGRYVPLAMGLMRIGAALTVTALAVGVGALFLYERIRRRGRRTAAA</sequence>
<dbReference type="Gene3D" id="3.40.30.10">
    <property type="entry name" value="Glutaredoxin"/>
    <property type="match status" value="1"/>
</dbReference>
<feature type="domain" description="Thioredoxin" evidence="6">
    <location>
        <begin position="53"/>
        <end position="227"/>
    </location>
</feature>
<keyword evidence="2 3" id="KW-0186">Copper</keyword>
<evidence type="ECO:0000313" key="7">
    <source>
        <dbReference type="EMBL" id="QDU72685.1"/>
    </source>
</evidence>
<dbReference type="InterPro" id="IPR036249">
    <property type="entry name" value="Thioredoxin-like_sf"/>
</dbReference>
<proteinExistence type="inferred from homology"/>
<keyword evidence="3" id="KW-0479">Metal-binding</keyword>
<keyword evidence="5" id="KW-0812">Transmembrane</keyword>
<evidence type="ECO:0000259" key="6">
    <source>
        <dbReference type="PROSITE" id="PS51352"/>
    </source>
</evidence>
<dbReference type="SUPFAM" id="SSF52833">
    <property type="entry name" value="Thioredoxin-like"/>
    <property type="match status" value="1"/>
</dbReference>
<evidence type="ECO:0000256" key="3">
    <source>
        <dbReference type="PIRSR" id="PIRSR603782-1"/>
    </source>
</evidence>
<dbReference type="AlphaFoldDB" id="A0A518C0D4"/>
<feature type="transmembrane region" description="Helical" evidence="5">
    <location>
        <begin position="254"/>
        <end position="276"/>
    </location>
</feature>
<feature type="binding site" evidence="3">
    <location>
        <position position="94"/>
    </location>
    <ligand>
        <name>Cu cation</name>
        <dbReference type="ChEBI" id="CHEBI:23378"/>
    </ligand>
</feature>
<dbReference type="Proteomes" id="UP000320386">
    <property type="component" value="Chromosome"/>
</dbReference>
<keyword evidence="8" id="KW-1185">Reference proteome</keyword>
<dbReference type="EMBL" id="CP036280">
    <property type="protein sequence ID" value="QDU72685.1"/>
    <property type="molecule type" value="Genomic_DNA"/>
</dbReference>
<dbReference type="CDD" id="cd02968">
    <property type="entry name" value="SCO"/>
    <property type="match status" value="1"/>
</dbReference>
<dbReference type="RefSeq" id="WP_145446850.1">
    <property type="nucleotide sequence ID" value="NZ_CP036280.1"/>
</dbReference>
<dbReference type="PANTHER" id="PTHR12151:SF8">
    <property type="entry name" value="THIOREDOXIN DOMAIN-CONTAINING PROTEIN"/>
    <property type="match status" value="1"/>
</dbReference>
<reference evidence="7 8" key="1">
    <citation type="submission" date="2019-02" db="EMBL/GenBank/DDBJ databases">
        <title>Deep-cultivation of Planctomycetes and their phenomic and genomic characterization uncovers novel biology.</title>
        <authorList>
            <person name="Wiegand S."/>
            <person name="Jogler M."/>
            <person name="Boedeker C."/>
            <person name="Pinto D."/>
            <person name="Vollmers J."/>
            <person name="Rivas-Marin E."/>
            <person name="Kohn T."/>
            <person name="Peeters S.H."/>
            <person name="Heuer A."/>
            <person name="Rast P."/>
            <person name="Oberbeckmann S."/>
            <person name="Bunk B."/>
            <person name="Jeske O."/>
            <person name="Meyerdierks A."/>
            <person name="Storesund J.E."/>
            <person name="Kallscheuer N."/>
            <person name="Luecker S."/>
            <person name="Lage O.M."/>
            <person name="Pohl T."/>
            <person name="Merkel B.J."/>
            <person name="Hornburger P."/>
            <person name="Mueller R.-W."/>
            <person name="Bruemmer F."/>
            <person name="Labrenz M."/>
            <person name="Spormann A.M."/>
            <person name="Op den Camp H."/>
            <person name="Overmann J."/>
            <person name="Amann R."/>
            <person name="Jetten M.S.M."/>
            <person name="Mascher T."/>
            <person name="Medema M.H."/>
            <person name="Devos D.P."/>
            <person name="Kaster A.-K."/>
            <person name="Ovreas L."/>
            <person name="Rohde M."/>
            <person name="Galperin M.Y."/>
            <person name="Jogler C."/>
        </authorList>
    </citation>
    <scope>NUCLEOTIDE SEQUENCE [LARGE SCALE GENOMIC DNA]</scope>
    <source>
        <strain evidence="7 8">Pan265</strain>
    </source>
</reference>
<protein>
    <recommendedName>
        <fullName evidence="6">Thioredoxin domain-containing protein</fullName>
    </recommendedName>
</protein>
<evidence type="ECO:0000256" key="1">
    <source>
        <dbReference type="ARBA" id="ARBA00010996"/>
    </source>
</evidence>
<evidence type="ECO:0000313" key="8">
    <source>
        <dbReference type="Proteomes" id="UP000320386"/>
    </source>
</evidence>
<name>A0A518C0D4_9BACT</name>
<keyword evidence="4" id="KW-1015">Disulfide bond</keyword>
<evidence type="ECO:0000256" key="2">
    <source>
        <dbReference type="ARBA" id="ARBA00023008"/>
    </source>
</evidence>
<dbReference type="Pfam" id="PF02630">
    <property type="entry name" value="SCO1-SenC"/>
    <property type="match status" value="1"/>
</dbReference>
<keyword evidence="5" id="KW-0472">Membrane</keyword>
<organism evidence="7 8">
    <name type="scientific">Mucisphaera calidilacus</name>
    <dbReference type="NCBI Taxonomy" id="2527982"/>
    <lineage>
        <taxon>Bacteria</taxon>
        <taxon>Pseudomonadati</taxon>
        <taxon>Planctomycetota</taxon>
        <taxon>Phycisphaerae</taxon>
        <taxon>Phycisphaerales</taxon>
        <taxon>Phycisphaeraceae</taxon>
        <taxon>Mucisphaera</taxon>
    </lineage>
</organism>
<evidence type="ECO:0000256" key="5">
    <source>
        <dbReference type="SAM" id="Phobius"/>
    </source>
</evidence>
<dbReference type="PROSITE" id="PS51352">
    <property type="entry name" value="THIOREDOXIN_2"/>
    <property type="match status" value="1"/>
</dbReference>
<feature type="binding site" evidence="3">
    <location>
        <position position="187"/>
    </location>
    <ligand>
        <name>Cu cation</name>
        <dbReference type="ChEBI" id="CHEBI:23378"/>
    </ligand>
</feature>
<keyword evidence="5" id="KW-1133">Transmembrane helix</keyword>
<accession>A0A518C0D4</accession>
<dbReference type="OrthoDB" id="9786756at2"/>
<feature type="binding site" evidence="3">
    <location>
        <position position="98"/>
    </location>
    <ligand>
        <name>Cu cation</name>
        <dbReference type="ChEBI" id="CHEBI:23378"/>
    </ligand>
</feature>
<dbReference type="InterPro" id="IPR003782">
    <property type="entry name" value="SCO1/SenC"/>
</dbReference>